<gene>
    <name evidence="7" type="ORF">DI565_18955</name>
</gene>
<evidence type="ECO:0000256" key="4">
    <source>
        <dbReference type="ARBA" id="ARBA00023002"/>
    </source>
</evidence>
<evidence type="ECO:0000256" key="5">
    <source>
        <dbReference type="ARBA" id="ARBA00023033"/>
    </source>
</evidence>
<dbReference type="Proteomes" id="UP000249577">
    <property type="component" value="Unassembled WGS sequence"/>
</dbReference>
<comment type="caution">
    <text evidence="7">The sequence shown here is derived from an EMBL/GenBank/DDBJ whole genome shotgun (WGS) entry which is preliminary data.</text>
</comment>
<dbReference type="GO" id="GO:0004497">
    <property type="term" value="F:monooxygenase activity"/>
    <property type="evidence" value="ECO:0007669"/>
    <property type="project" value="UniProtKB-KW"/>
</dbReference>
<keyword evidence="4" id="KW-0560">Oxidoreductase</keyword>
<dbReference type="InterPro" id="IPR036188">
    <property type="entry name" value="FAD/NAD-bd_sf"/>
</dbReference>
<evidence type="ECO:0000313" key="8">
    <source>
        <dbReference type="Proteomes" id="UP000249577"/>
    </source>
</evidence>
<dbReference type="AlphaFoldDB" id="A0A2W5M0M7"/>
<dbReference type="PRINTS" id="PR00420">
    <property type="entry name" value="RNGMNOXGNASE"/>
</dbReference>
<evidence type="ECO:0000256" key="2">
    <source>
        <dbReference type="ARBA" id="ARBA00022630"/>
    </source>
</evidence>
<evidence type="ECO:0000256" key="3">
    <source>
        <dbReference type="ARBA" id="ARBA00022827"/>
    </source>
</evidence>
<evidence type="ECO:0000256" key="1">
    <source>
        <dbReference type="ARBA" id="ARBA00001974"/>
    </source>
</evidence>
<dbReference type="SUPFAM" id="SSF54373">
    <property type="entry name" value="FAD-linked reductases, C-terminal domain"/>
    <property type="match status" value="1"/>
</dbReference>
<dbReference type="InterPro" id="IPR050493">
    <property type="entry name" value="FAD-dep_Monooxygenase_BioMet"/>
</dbReference>
<dbReference type="InterPro" id="IPR002938">
    <property type="entry name" value="FAD-bd"/>
</dbReference>
<keyword evidence="3" id="KW-0274">FAD</keyword>
<proteinExistence type="predicted"/>
<keyword evidence="2" id="KW-0285">Flavoprotein</keyword>
<dbReference type="PANTHER" id="PTHR13789">
    <property type="entry name" value="MONOOXYGENASE"/>
    <property type="match status" value="1"/>
</dbReference>
<dbReference type="PANTHER" id="PTHR13789:SF318">
    <property type="entry name" value="GERANYLGERANYL DIPHOSPHATE REDUCTASE"/>
    <property type="match status" value="1"/>
</dbReference>
<keyword evidence="5" id="KW-0503">Monooxygenase</keyword>
<evidence type="ECO:0000313" key="7">
    <source>
        <dbReference type="EMBL" id="PZQ10873.1"/>
    </source>
</evidence>
<dbReference type="GO" id="GO:0071949">
    <property type="term" value="F:FAD binding"/>
    <property type="evidence" value="ECO:0007669"/>
    <property type="project" value="InterPro"/>
</dbReference>
<evidence type="ECO:0000259" key="6">
    <source>
        <dbReference type="Pfam" id="PF01494"/>
    </source>
</evidence>
<dbReference type="EMBL" id="QFPN01000013">
    <property type="protein sequence ID" value="PZQ10873.1"/>
    <property type="molecule type" value="Genomic_DNA"/>
</dbReference>
<accession>A0A2W5M0M7</accession>
<sequence>MQGPALIAGGGIAGLTLALALARRGLTSRLFERAPLLEETGAGVQLSPNAGRVLEALGLGPALDAVATRPEAVSIVDAPSGRRLKRLTLGASAERRWGAPYRVVHRADLQSLLADAVLASGAVEISLGTEVRSVRETEAGVAIETASADGAATVEGGWVAGCDGLRSVLRRAVKLPTGVSGTGLKAFRAVLPASAVPAAFDMREVTVAIGPGAHLVLYPVRKGREANVVVIGDDRADGPDACADGWAGPLRELIAAGAGWTPWPLYDRTPDARMRRGPVVLLGDAAHATLPSLAQGAGFAIEDAAVLARLVAENGPDPLGAYQEARLMRVAKLQTNSRRQIRIDHLSGAAAAARNAALRLAPEAALLRGLDWIYAWRDAG</sequence>
<name>A0A2W5M0M7_ANCNO</name>
<feature type="domain" description="FAD-binding" evidence="6">
    <location>
        <begin position="5"/>
        <end position="333"/>
    </location>
</feature>
<reference evidence="7 8" key="1">
    <citation type="submission" date="2017-08" db="EMBL/GenBank/DDBJ databases">
        <title>Infants hospitalized years apart are colonized by the same room-sourced microbial strains.</title>
        <authorList>
            <person name="Brooks B."/>
            <person name="Olm M.R."/>
            <person name="Firek B.A."/>
            <person name="Baker R."/>
            <person name="Thomas B.C."/>
            <person name="Morowitz M.J."/>
            <person name="Banfield J.F."/>
        </authorList>
    </citation>
    <scope>NUCLEOTIDE SEQUENCE [LARGE SCALE GENOMIC DNA]</scope>
    <source>
        <strain evidence="7">S2_005_003_R2_43</strain>
    </source>
</reference>
<dbReference type="Gene3D" id="3.50.50.60">
    <property type="entry name" value="FAD/NAD(P)-binding domain"/>
    <property type="match status" value="1"/>
</dbReference>
<organism evidence="7 8">
    <name type="scientific">Ancylobacter novellus</name>
    <name type="common">Thiobacillus novellus</name>
    <dbReference type="NCBI Taxonomy" id="921"/>
    <lineage>
        <taxon>Bacteria</taxon>
        <taxon>Pseudomonadati</taxon>
        <taxon>Pseudomonadota</taxon>
        <taxon>Alphaproteobacteria</taxon>
        <taxon>Hyphomicrobiales</taxon>
        <taxon>Xanthobacteraceae</taxon>
        <taxon>Ancylobacter</taxon>
    </lineage>
</organism>
<dbReference type="Pfam" id="PF01494">
    <property type="entry name" value="FAD_binding_3"/>
    <property type="match status" value="1"/>
</dbReference>
<comment type="cofactor">
    <cofactor evidence="1">
        <name>FAD</name>
        <dbReference type="ChEBI" id="CHEBI:57692"/>
    </cofactor>
</comment>
<protein>
    <recommendedName>
        <fullName evidence="6">FAD-binding domain-containing protein</fullName>
    </recommendedName>
</protein>
<dbReference type="SUPFAM" id="SSF51905">
    <property type="entry name" value="FAD/NAD(P)-binding domain"/>
    <property type="match status" value="1"/>
</dbReference>